<dbReference type="EMBL" id="OV121142">
    <property type="protein sequence ID" value="CAH0549491.1"/>
    <property type="molecule type" value="Genomic_DNA"/>
</dbReference>
<dbReference type="InterPro" id="IPR033640">
    <property type="entry name" value="FAR_C"/>
</dbReference>
<evidence type="ECO:0000256" key="10">
    <source>
        <dbReference type="RuleBase" id="RU363097"/>
    </source>
</evidence>
<keyword evidence="7 10" id="KW-0443">Lipid metabolism</keyword>
<sequence length="958" mass="109267">MTAVQRAGSVGPVKMGVYQHHQQNFFLDSPSISSARPMQNNNYIFSNDNSMNNISEFYKDTKVFITGATGFVGKALVEKLLRTCTDLNSIYLLMRPKRGMATEHRLKELFKNPVFNRVREKDPLVFDKVKIINGDVSMANLGISETDLTFLKDQMNIVFHSAATVKFNEDLKSAVTLNTLGTKRVVELCKEMKELKSFVHVSTAFSNSDKETIEETVYKPEVDPEAIMSCIDILPDKAIEELSKKILGKHPNTYTLTKAMAEYVVSENSSVIPTCVVRPSISLFNIEQLVVSHQSKGLPELIYSSFTAAWKEPYPGWVDNVSGITGILMECARGTIKSIICDDKCKMDLIPVDIVVNTIITAAWHTAAYRSNQMRVYNCTSSNINPITWKYFGELTHKYSLQYPSKYVTWYPGFTYRTSRLMHFLCATFFVTIPAMALDCILYCTKQKPMMLKISNKFYNALEAGKFFSCNQWDFQVCHMEGLVDAVACAEDGKSFEIDMGPSTGFEWDPYVKDFLLGIRQYVLKDDISSLEKAKVKLNRWWLEISHVVRTSVFVRMPTKSNRPSCVDCDHDFNIIHVPDVYLTMKMLGGTGFLGKVLIEKLLRCCDEIDTIYLLLRPKRGLDVELRLNDLIKGPIFNNLRESNPKALYKLQIVYGDISLPNLGLNTKDANILKENVDFVIHSAATVSFTENLKTSVTLNTLGTKRIMELCKEMKNLKSFVYVSTAYSNPFRKTVKEEIYEQKYNYNSVINLVENFSDEDVELLTKKIMDEHPNTYTLTKAMAEQVVSEYSSNFSCCIVRPAIITSSWKEPYEGWVDSYVGITGVFMECSRGTISSVVCNPECRMDLIPVDMVANTIIAAAWQTAINKMLRTGRKFWTAMDKIKYFTTREWNFETKNMEELAKAIKASPDNEKFDIDMTRANGFDWEKYIKKYILGIRVFLLKDELKSLPKAKARLTW</sequence>
<dbReference type="GO" id="GO:0035336">
    <property type="term" value="P:long-chain fatty-acyl-CoA metabolic process"/>
    <property type="evidence" value="ECO:0007669"/>
    <property type="project" value="TreeGrafter"/>
</dbReference>
<dbReference type="GO" id="GO:0005777">
    <property type="term" value="C:peroxisome"/>
    <property type="evidence" value="ECO:0007669"/>
    <property type="project" value="TreeGrafter"/>
</dbReference>
<evidence type="ECO:0000256" key="7">
    <source>
        <dbReference type="ARBA" id="ARBA00023098"/>
    </source>
</evidence>
<evidence type="ECO:0000256" key="5">
    <source>
        <dbReference type="ARBA" id="ARBA00022857"/>
    </source>
</evidence>
<evidence type="ECO:0000256" key="1">
    <source>
        <dbReference type="ARBA" id="ARBA00004141"/>
    </source>
</evidence>
<evidence type="ECO:0000256" key="8">
    <source>
        <dbReference type="ARBA" id="ARBA00023136"/>
    </source>
</evidence>
<dbReference type="InterPro" id="IPR026055">
    <property type="entry name" value="FAR"/>
</dbReference>
<evidence type="ECO:0000259" key="11">
    <source>
        <dbReference type="Pfam" id="PF03015"/>
    </source>
</evidence>
<evidence type="ECO:0000256" key="2">
    <source>
        <dbReference type="ARBA" id="ARBA00005928"/>
    </source>
</evidence>
<evidence type="ECO:0000256" key="4">
    <source>
        <dbReference type="ARBA" id="ARBA00022692"/>
    </source>
</evidence>
<dbReference type="PANTHER" id="PTHR11011:SF107">
    <property type="entry name" value="FATTY ACYL-COA REDUCTASE"/>
    <property type="match status" value="1"/>
</dbReference>
<dbReference type="OrthoDB" id="429813at2759"/>
<comment type="function">
    <text evidence="10">Catalyzes the reduction of fatty acyl-CoA to fatty alcohols.</text>
</comment>
<dbReference type="InterPro" id="IPR036291">
    <property type="entry name" value="NAD(P)-bd_dom_sf"/>
</dbReference>
<dbReference type="FunFam" id="3.40.50.720:FF:000143">
    <property type="entry name" value="Fatty acyl-CoA reductase"/>
    <property type="match status" value="1"/>
</dbReference>
<keyword evidence="3 10" id="KW-0444">Lipid biosynthesis</keyword>
<dbReference type="SUPFAM" id="SSF51735">
    <property type="entry name" value="NAD(P)-binding Rossmann-fold domains"/>
    <property type="match status" value="2"/>
</dbReference>
<evidence type="ECO:0000256" key="3">
    <source>
        <dbReference type="ARBA" id="ARBA00022516"/>
    </source>
</evidence>
<dbReference type="GO" id="GO:0102965">
    <property type="term" value="F:alcohol-forming long-chain fatty acyl-CoA reductase activity"/>
    <property type="evidence" value="ECO:0007669"/>
    <property type="project" value="UniProtKB-EC"/>
</dbReference>
<dbReference type="Pfam" id="PF03015">
    <property type="entry name" value="Sterile"/>
    <property type="match status" value="2"/>
</dbReference>
<dbReference type="Pfam" id="PF07993">
    <property type="entry name" value="NAD_binding_4"/>
    <property type="match status" value="2"/>
</dbReference>
<dbReference type="EC" id="1.2.1.84" evidence="10"/>
<comment type="similarity">
    <text evidence="2 10">Belongs to the fatty acyl-CoA reductase family.</text>
</comment>
<comment type="catalytic activity">
    <reaction evidence="9 10">
        <text>a long-chain fatty acyl-CoA + 2 NADPH + 2 H(+) = a long-chain primary fatty alcohol + 2 NADP(+) + CoA</text>
        <dbReference type="Rhea" id="RHEA:52716"/>
        <dbReference type="ChEBI" id="CHEBI:15378"/>
        <dbReference type="ChEBI" id="CHEBI:57287"/>
        <dbReference type="ChEBI" id="CHEBI:57783"/>
        <dbReference type="ChEBI" id="CHEBI:58349"/>
        <dbReference type="ChEBI" id="CHEBI:77396"/>
        <dbReference type="ChEBI" id="CHEBI:83139"/>
        <dbReference type="EC" id="1.2.1.84"/>
    </reaction>
</comment>
<evidence type="ECO:0000259" key="12">
    <source>
        <dbReference type="Pfam" id="PF07993"/>
    </source>
</evidence>
<accession>A0A9P0AVL5</accession>
<keyword evidence="4" id="KW-0812">Transmembrane</keyword>
<evidence type="ECO:0000256" key="6">
    <source>
        <dbReference type="ARBA" id="ARBA00022989"/>
    </source>
</evidence>
<evidence type="ECO:0000313" key="13">
    <source>
        <dbReference type="EMBL" id="CAH0549491.1"/>
    </source>
</evidence>
<keyword evidence="5 10" id="KW-0521">NADP</keyword>
<dbReference type="GO" id="GO:0080019">
    <property type="term" value="F:alcohol-forming very long-chain fatty acyl-CoA reductase activity"/>
    <property type="evidence" value="ECO:0007669"/>
    <property type="project" value="InterPro"/>
</dbReference>
<feature type="domain" description="Fatty acyl-CoA reductase C-terminal" evidence="11">
    <location>
        <begin position="431"/>
        <end position="526"/>
    </location>
</feature>
<dbReference type="CDD" id="cd09071">
    <property type="entry name" value="FAR_C"/>
    <property type="match status" value="2"/>
</dbReference>
<feature type="domain" description="Thioester reductase (TE)" evidence="12">
    <location>
        <begin position="65"/>
        <end position="359"/>
    </location>
</feature>
<evidence type="ECO:0000256" key="9">
    <source>
        <dbReference type="ARBA" id="ARBA00052530"/>
    </source>
</evidence>
<feature type="domain" description="Fatty acyl-CoA reductase C-terminal" evidence="11">
    <location>
        <begin position="867"/>
        <end position="944"/>
    </location>
</feature>
<comment type="subcellular location">
    <subcellularLocation>
        <location evidence="1">Membrane</location>
        <topology evidence="1">Multi-pass membrane protein</topology>
    </subcellularLocation>
</comment>
<protein>
    <recommendedName>
        <fullName evidence="10">Fatty acyl-CoA reductase</fullName>
        <ecNumber evidence="10">1.2.1.84</ecNumber>
    </recommendedName>
</protein>
<dbReference type="CDD" id="cd05236">
    <property type="entry name" value="FAR-N_SDR_e"/>
    <property type="match status" value="2"/>
</dbReference>
<dbReference type="Proteomes" id="UP001154078">
    <property type="component" value="Chromosome 11"/>
</dbReference>
<gene>
    <name evidence="13" type="ORF">MELIAE_LOCUS2619</name>
</gene>
<dbReference type="InterPro" id="IPR013120">
    <property type="entry name" value="FAR_NAD-bd"/>
</dbReference>
<feature type="domain" description="Thioester reductase (TE)" evidence="12">
    <location>
        <begin position="589"/>
        <end position="857"/>
    </location>
</feature>
<keyword evidence="10" id="KW-0560">Oxidoreductase</keyword>
<keyword evidence="6" id="KW-1133">Transmembrane helix</keyword>
<keyword evidence="8" id="KW-0472">Membrane</keyword>
<dbReference type="GO" id="GO:0016020">
    <property type="term" value="C:membrane"/>
    <property type="evidence" value="ECO:0007669"/>
    <property type="project" value="UniProtKB-SubCell"/>
</dbReference>
<organism evidence="13 14">
    <name type="scientific">Brassicogethes aeneus</name>
    <name type="common">Rape pollen beetle</name>
    <name type="synonym">Meligethes aeneus</name>
    <dbReference type="NCBI Taxonomy" id="1431903"/>
    <lineage>
        <taxon>Eukaryota</taxon>
        <taxon>Metazoa</taxon>
        <taxon>Ecdysozoa</taxon>
        <taxon>Arthropoda</taxon>
        <taxon>Hexapoda</taxon>
        <taxon>Insecta</taxon>
        <taxon>Pterygota</taxon>
        <taxon>Neoptera</taxon>
        <taxon>Endopterygota</taxon>
        <taxon>Coleoptera</taxon>
        <taxon>Polyphaga</taxon>
        <taxon>Cucujiformia</taxon>
        <taxon>Nitidulidae</taxon>
        <taxon>Meligethinae</taxon>
        <taxon>Brassicogethes</taxon>
    </lineage>
</organism>
<dbReference type="Gene3D" id="3.40.50.720">
    <property type="entry name" value="NAD(P)-binding Rossmann-like Domain"/>
    <property type="match status" value="2"/>
</dbReference>
<keyword evidence="14" id="KW-1185">Reference proteome</keyword>
<name>A0A9P0AVL5_BRAAE</name>
<dbReference type="AlphaFoldDB" id="A0A9P0AVL5"/>
<evidence type="ECO:0000313" key="14">
    <source>
        <dbReference type="Proteomes" id="UP001154078"/>
    </source>
</evidence>
<reference evidence="13" key="1">
    <citation type="submission" date="2021-12" db="EMBL/GenBank/DDBJ databases">
        <authorList>
            <person name="King R."/>
        </authorList>
    </citation>
    <scope>NUCLEOTIDE SEQUENCE</scope>
</reference>
<dbReference type="PANTHER" id="PTHR11011">
    <property type="entry name" value="MALE STERILITY PROTEIN 2-RELATED"/>
    <property type="match status" value="1"/>
</dbReference>
<proteinExistence type="inferred from homology"/>